<comment type="caution">
    <text evidence="1">The sequence shown here is derived from an EMBL/GenBank/DDBJ whole genome shotgun (WGS) entry which is preliminary data.</text>
</comment>
<name>A0ABP8M3R1_9BACT</name>
<proteinExistence type="predicted"/>
<organism evidence="1 2">
    <name type="scientific">Ravibacter arvi</name>
    <dbReference type="NCBI Taxonomy" id="2051041"/>
    <lineage>
        <taxon>Bacteria</taxon>
        <taxon>Pseudomonadati</taxon>
        <taxon>Bacteroidota</taxon>
        <taxon>Cytophagia</taxon>
        <taxon>Cytophagales</taxon>
        <taxon>Spirosomataceae</taxon>
        <taxon>Ravibacter</taxon>
    </lineage>
</organism>
<gene>
    <name evidence="1" type="ORF">GCM10023091_27880</name>
</gene>
<reference evidence="2" key="1">
    <citation type="journal article" date="2019" name="Int. J. Syst. Evol. Microbiol.">
        <title>The Global Catalogue of Microorganisms (GCM) 10K type strain sequencing project: providing services to taxonomists for standard genome sequencing and annotation.</title>
        <authorList>
            <consortium name="The Broad Institute Genomics Platform"/>
            <consortium name="The Broad Institute Genome Sequencing Center for Infectious Disease"/>
            <person name="Wu L."/>
            <person name="Ma J."/>
        </authorList>
    </citation>
    <scope>NUCLEOTIDE SEQUENCE [LARGE SCALE GENOMIC DNA]</scope>
    <source>
        <strain evidence="2">JCM 31920</strain>
    </source>
</reference>
<dbReference type="RefSeq" id="WP_345030190.1">
    <property type="nucleotide sequence ID" value="NZ_BAABEY010000026.1"/>
</dbReference>
<dbReference type="EMBL" id="BAABEY010000026">
    <property type="protein sequence ID" value="GAA4441933.1"/>
    <property type="molecule type" value="Genomic_DNA"/>
</dbReference>
<evidence type="ECO:0000313" key="2">
    <source>
        <dbReference type="Proteomes" id="UP001501508"/>
    </source>
</evidence>
<evidence type="ECO:0008006" key="3">
    <source>
        <dbReference type="Google" id="ProtNLM"/>
    </source>
</evidence>
<evidence type="ECO:0000313" key="1">
    <source>
        <dbReference type="EMBL" id="GAA4441933.1"/>
    </source>
</evidence>
<keyword evidence="2" id="KW-1185">Reference proteome</keyword>
<protein>
    <recommendedName>
        <fullName evidence="3">TANFOR domain-containing protein</fullName>
    </recommendedName>
</protein>
<sequence length="1964" mass="214549">MKHGQTWAMEFPFNKNRTGTIKLLASLMLMICTGVALQAQDLVRITVNVFPPYSPYIQDYPGLGNQVQVFVSNQSGKAQAVRLLGRLEGDNGVVIQTLPNYRPLRPLQLEATDLNRMLSRMELENLFDLQQIDVQGMDKRLLYNGLPLPEGNYQLCIQAFDYASIRPLSSSFPGGCSTLIPVRTIEPPVLISPYDTEVVRFQNPPAQVFSWSAPAGVLPNKVEYSVRIIELPNADTDPNVFIDAVALPKSGVEIEHLRTTSFLYGPQFPPLQFGKKYAWRVQAHSLDNRLHLMNDGKSPVSQFQYGLTLQPGSEWLQPLAATENSGSQTLSADLPVNCSCKAPPAASKKVDNSTALKNKKATIAGFPLEFLNGVKEEKGKLSGMGMIPVPMINSGYVKLRVKLIDLQCNSSGEVIGGAAKVLYKDKVAGYLPNLSSPEAPNVQLSAAQIQNMGEYFKNTKEQLISNLVNSANSIGFELPLGLDRQIGPVHTVIAITDMTFTPQQAFFNANTWIENQSDFANGIPLSGYNMCLSPSKPCGDGMLYLAEDMKLSPYFSLKGGASGGFFQPDTNVVTYVHFDQNGFNKMRVHGLLSPPMLVRADAPGQPLEVGINANVTDFKDWTAKFSIPAFHVKGLEDFTFSLADGDQGIYDHSETVTPGPLPEGYLESIQQNTWQGLFFPKIQMELPAFLAKGNGQRIKAGLENMIYDSEGFTGTAFVKDLLTLGNGPENDGSMGGWYYAIDTFNARFDRNSFKTASLDGRIVLPIFTDPYNKSSQLPYTSTLSKNADSGGLEFELTVAPTDKMGVDIWKAVLNLDPSSSIKAVYDGKSFSATARLSGSMDFAVGPLAIPAATFTNLTLSTAAPYFSLDQFNMSTASPPKELNGKPYNLDYAGKARNGTTGFEFEGSIDLTDGAGITGNGGLILAFSTGKSTNGRPDWKYQGLQSANFKAGGTVGPLKVGGALAIYENDPERGSGFKGDLEMQMLQKFSVTVAAQFGRTSGAGGFNYWFVGGRVKVPEMGIPMAGPLFFKGFGGGLYANMTPSYGSEQVVYTPQKGTKGFEAAVLAGIAAPNVLDAEGRFSITFDEGWVPEKMYIGADAWFLGENSKSALATGKLDLLFDLQSEKISANATLTAGLDAGLLKVTGTLPAQIEIEYGNAAKAGQPSVRWYLAIGKPIPQELRAKLNVSVSKTLGLTFGSYFVIANYKPDESWTLPPPPYGFDQPPFADLYQSIRGKRSQFNDAALQADTKAMLAFGAGFALNNEYKIPPFFMQFGGAVGFDLLLKKMDTPCYAGGSLPGINGWYAEGQLYAGLSFSLGIDVDLWIYEGRITVAELSAGAILRGGLVNPVWLNGQVAVRYRVLRGLVKGNFNFDFWYNREQQCNPAFLPPNPFADMPLISSLGPSGTETKTPVLSPFTATFNYPVENKLIVDIEIPDGKNVDANAVGTVRQQSETDADGTVTTRRIFTQEFKLQFKEKFVAKVIEKGKKAGDLTDNNAGELVMGNNNEGDRNYAASYFREHSLLPQTTYELAVGIQVYVYRDGQLEPFHFKNQTVEQTEKVTFTTGGCPVELSKGVSSQDLVLTSYPYEGQRFFMKGETQKAFVKLKAKPLGCSDELGSDENYDLKIAVVPLEGDRFAQKPVALIDAEFVGNQYVYDLPAALRNETLYRLQLLRVPKDDYLNSILAKGFEGQVQTRSITTANIYKQTGTGTSLASANNTKVISVNPALSNNSLTGYRAQIDNRYEKVANVYQDAAKLDQLAAQYGLQSSADETTVRAGMDIRQVSNTNQSMVHDLVARREKLKKSLRSELYRYYFKTSKYNTLQQKIGNASFTTAGGASSAAPGLKTGDVVSGSMTLDEGFDTYDLSFENLGYNQVRPPLVLLKATENSQWFKEVAMPIAKLVGMSDNSYFGEAGNGQLQDNTQLNSKALERIKRSTVRFGTFFFATEKPYENSEIFRFFPSEVHQ</sequence>
<accession>A0ABP8M3R1</accession>
<dbReference type="Proteomes" id="UP001501508">
    <property type="component" value="Unassembled WGS sequence"/>
</dbReference>